<feature type="domain" description="FtsX extracellular" evidence="13">
    <location>
        <begin position="59"/>
        <end position="145"/>
    </location>
</feature>
<evidence type="ECO:0000256" key="10">
    <source>
        <dbReference type="PIRNR" id="PIRNR003097"/>
    </source>
</evidence>
<dbReference type="PANTHER" id="PTHR47755:SF1">
    <property type="entry name" value="CELL DIVISION PROTEIN FTSX"/>
    <property type="match status" value="1"/>
</dbReference>
<evidence type="ECO:0000256" key="5">
    <source>
        <dbReference type="ARBA" id="ARBA00022618"/>
    </source>
</evidence>
<evidence type="ECO:0000256" key="1">
    <source>
        <dbReference type="ARBA" id="ARBA00004651"/>
    </source>
</evidence>
<dbReference type="Proteomes" id="UP000178599">
    <property type="component" value="Unassembled WGS sequence"/>
</dbReference>
<accession>A0A1G2CS94</accession>
<proteinExistence type="inferred from homology"/>
<evidence type="ECO:0000256" key="8">
    <source>
        <dbReference type="ARBA" id="ARBA00023136"/>
    </source>
</evidence>
<evidence type="ECO:0000256" key="11">
    <source>
        <dbReference type="SAM" id="Phobius"/>
    </source>
</evidence>
<keyword evidence="9 10" id="KW-0131">Cell cycle</keyword>
<evidence type="ECO:0000256" key="6">
    <source>
        <dbReference type="ARBA" id="ARBA00022692"/>
    </source>
</evidence>
<sequence>MVTTFFRLIKYGLQNFLRNGWLSVATLVVMTLALSSFLFLMIFRFTTGAVLTTLEDKIDISVYFKTSAPEDEILRLKKSLEDLSDVKKVNYISRADALDDFKNKHKNDAAGQALNELKDNPFSASLNVKAKDSEKYAIIASYLENEGFKQIIEKVTYAQNQLVIERMNSIINTVNKSGFALALIFAITAILVAFNTIWLAMYSNREEIGIMRLVGASNTFIRGPFVVEGVVYGLLAAFLSLILAIPVVLTANPWVQKVVPDISLRSYFVSNFFGLAGYQILFGILLGSVSSFIAIRRYLKV</sequence>
<dbReference type="PANTHER" id="PTHR47755">
    <property type="entry name" value="CELL DIVISION PROTEIN FTSX"/>
    <property type="match status" value="1"/>
</dbReference>
<keyword evidence="8 10" id="KW-0472">Membrane</keyword>
<feature type="transmembrane region" description="Helical" evidence="11">
    <location>
        <begin position="230"/>
        <end position="255"/>
    </location>
</feature>
<evidence type="ECO:0000256" key="4">
    <source>
        <dbReference type="ARBA" id="ARBA00022475"/>
    </source>
</evidence>
<dbReference type="InterPro" id="IPR003838">
    <property type="entry name" value="ABC3_permease_C"/>
</dbReference>
<evidence type="ECO:0000313" key="14">
    <source>
        <dbReference type="EMBL" id="OGZ03318.1"/>
    </source>
</evidence>
<dbReference type="GO" id="GO:0005886">
    <property type="term" value="C:plasma membrane"/>
    <property type="evidence" value="ECO:0007669"/>
    <property type="project" value="UniProtKB-SubCell"/>
</dbReference>
<dbReference type="Pfam" id="PF18075">
    <property type="entry name" value="FtsX_ECD"/>
    <property type="match status" value="1"/>
</dbReference>
<dbReference type="AlphaFoldDB" id="A0A1G2CS94"/>
<keyword evidence="5 10" id="KW-0132">Cell division</keyword>
<evidence type="ECO:0000259" key="12">
    <source>
        <dbReference type="Pfam" id="PF02687"/>
    </source>
</evidence>
<evidence type="ECO:0000256" key="9">
    <source>
        <dbReference type="ARBA" id="ARBA00023306"/>
    </source>
</evidence>
<dbReference type="EMBL" id="MHLE01000005">
    <property type="protein sequence ID" value="OGZ03318.1"/>
    <property type="molecule type" value="Genomic_DNA"/>
</dbReference>
<evidence type="ECO:0000256" key="3">
    <source>
        <dbReference type="ARBA" id="ARBA00021907"/>
    </source>
</evidence>
<comment type="subcellular location">
    <subcellularLocation>
        <location evidence="1">Cell membrane</location>
        <topology evidence="1">Multi-pass membrane protein</topology>
    </subcellularLocation>
</comment>
<dbReference type="InterPro" id="IPR040690">
    <property type="entry name" value="FtsX_ECD"/>
</dbReference>
<feature type="transmembrane region" description="Helical" evidence="11">
    <location>
        <begin position="179"/>
        <end position="202"/>
    </location>
</feature>
<evidence type="ECO:0000313" key="15">
    <source>
        <dbReference type="Proteomes" id="UP000178599"/>
    </source>
</evidence>
<dbReference type="PIRSF" id="PIRSF003097">
    <property type="entry name" value="FtsX"/>
    <property type="match status" value="1"/>
</dbReference>
<feature type="transmembrane region" description="Helical" evidence="11">
    <location>
        <begin position="275"/>
        <end position="295"/>
    </location>
</feature>
<dbReference type="Pfam" id="PF02687">
    <property type="entry name" value="FtsX"/>
    <property type="match status" value="1"/>
</dbReference>
<keyword evidence="4 10" id="KW-1003">Cell membrane</keyword>
<feature type="transmembrane region" description="Helical" evidence="11">
    <location>
        <begin position="21"/>
        <end position="43"/>
    </location>
</feature>
<dbReference type="GO" id="GO:0051301">
    <property type="term" value="P:cell division"/>
    <property type="evidence" value="ECO:0007669"/>
    <property type="project" value="UniProtKB-KW"/>
</dbReference>
<evidence type="ECO:0000256" key="2">
    <source>
        <dbReference type="ARBA" id="ARBA00007379"/>
    </source>
</evidence>
<keyword evidence="6 11" id="KW-0812">Transmembrane</keyword>
<comment type="caution">
    <text evidence="14">The sequence shown here is derived from an EMBL/GenBank/DDBJ whole genome shotgun (WGS) entry which is preliminary data.</text>
</comment>
<reference evidence="14 15" key="1">
    <citation type="journal article" date="2016" name="Nat. Commun.">
        <title>Thousands of microbial genomes shed light on interconnected biogeochemical processes in an aquifer system.</title>
        <authorList>
            <person name="Anantharaman K."/>
            <person name="Brown C.T."/>
            <person name="Hug L.A."/>
            <person name="Sharon I."/>
            <person name="Castelle C.J."/>
            <person name="Probst A.J."/>
            <person name="Thomas B.C."/>
            <person name="Singh A."/>
            <person name="Wilkins M.J."/>
            <person name="Karaoz U."/>
            <person name="Brodie E.L."/>
            <person name="Williams K.H."/>
            <person name="Hubbard S.S."/>
            <person name="Banfield J.F."/>
        </authorList>
    </citation>
    <scope>NUCLEOTIDE SEQUENCE [LARGE SCALE GENOMIC DNA]</scope>
</reference>
<keyword evidence="7 11" id="KW-1133">Transmembrane helix</keyword>
<organism evidence="14 15">
    <name type="scientific">Candidatus Liptonbacteria bacterium RIFOXYB1_FULL_36_10</name>
    <dbReference type="NCBI Taxonomy" id="1798654"/>
    <lineage>
        <taxon>Bacteria</taxon>
        <taxon>Candidatus Liptoniibacteriota</taxon>
    </lineage>
</organism>
<name>A0A1G2CS94_9BACT</name>
<protein>
    <recommendedName>
        <fullName evidence="3 10">Cell division protein FtsX</fullName>
    </recommendedName>
</protein>
<comment type="similarity">
    <text evidence="2 10">Belongs to the ABC-4 integral membrane protein family. FtsX subfamily.</text>
</comment>
<evidence type="ECO:0000259" key="13">
    <source>
        <dbReference type="Pfam" id="PF18075"/>
    </source>
</evidence>
<feature type="domain" description="ABC3 transporter permease C-terminal" evidence="12">
    <location>
        <begin position="180"/>
        <end position="300"/>
    </location>
</feature>
<gene>
    <name evidence="14" type="ORF">A2390_02940</name>
</gene>
<dbReference type="Gene3D" id="3.30.70.3040">
    <property type="match status" value="1"/>
</dbReference>
<dbReference type="InterPro" id="IPR004513">
    <property type="entry name" value="FtsX"/>
</dbReference>
<evidence type="ECO:0000256" key="7">
    <source>
        <dbReference type="ARBA" id="ARBA00022989"/>
    </source>
</evidence>